<dbReference type="GO" id="GO:0046872">
    <property type="term" value="F:metal ion binding"/>
    <property type="evidence" value="ECO:0007669"/>
    <property type="project" value="InterPro"/>
</dbReference>
<dbReference type="SUPFAM" id="SSF109854">
    <property type="entry name" value="DinB/YfiT-like putative metalloenzymes"/>
    <property type="match status" value="1"/>
</dbReference>
<dbReference type="NCBIfam" id="TIGR03083">
    <property type="entry name" value="maleylpyruvate isomerase family mycothiol-dependent enzyme"/>
    <property type="match status" value="1"/>
</dbReference>
<accession>A0A8J3TAA3</accession>
<proteinExistence type="predicted"/>
<comment type="caution">
    <text evidence="3">The sequence shown here is derived from an EMBL/GenBank/DDBJ whole genome shotgun (WGS) entry which is preliminary data.</text>
</comment>
<protein>
    <recommendedName>
        <fullName evidence="5">Maleylpyruvate isomerase family mycothiol-dependent enzyme</fullName>
    </recommendedName>
</protein>
<feature type="domain" description="Mycothiol-dependent maleylpyruvate isomerase metal-binding" evidence="2">
    <location>
        <begin position="17"/>
        <end position="153"/>
    </location>
</feature>
<organism evidence="3 4">
    <name type="scientific">Planosporangium mesophilum</name>
    <dbReference type="NCBI Taxonomy" id="689768"/>
    <lineage>
        <taxon>Bacteria</taxon>
        <taxon>Bacillati</taxon>
        <taxon>Actinomycetota</taxon>
        <taxon>Actinomycetes</taxon>
        <taxon>Micromonosporales</taxon>
        <taxon>Micromonosporaceae</taxon>
        <taxon>Planosporangium</taxon>
    </lineage>
</organism>
<keyword evidence="4" id="KW-1185">Reference proteome</keyword>
<sequence>MSNAADLTAADQAIAALRSGHDDLAPRVRAMRPEELTGPSGASEWSVAQVLSHLGSGAEINLATLDAALGRADAPDGDFNKRVWARWDAMTPTDQAEGFLRANAELVDRYESLDATTRENLRIDLGFLPQPVDVATAAGFRLMEYALHAWDVEVASDPRATVAPEAVPLLLDRLGMFFGFIAHPDALAGRHGTLAVNLTDPDRSFGLDLGDAVTQIDAPGRPDGVLRAPAEAWLRLATGRLAPEHTPASVTVDGGPVSLDDLRRLFPGY</sequence>
<dbReference type="SUPFAM" id="SSF55718">
    <property type="entry name" value="SCP-like"/>
    <property type="match status" value="1"/>
</dbReference>
<dbReference type="Gene3D" id="1.20.120.450">
    <property type="entry name" value="dinb family like domain"/>
    <property type="match status" value="1"/>
</dbReference>
<evidence type="ECO:0000259" key="2">
    <source>
        <dbReference type="Pfam" id="PF11716"/>
    </source>
</evidence>
<evidence type="ECO:0008006" key="5">
    <source>
        <dbReference type="Google" id="ProtNLM"/>
    </source>
</evidence>
<dbReference type="Pfam" id="PF11716">
    <property type="entry name" value="MDMPI_N"/>
    <property type="match status" value="1"/>
</dbReference>
<dbReference type="InterPro" id="IPR034660">
    <property type="entry name" value="DinB/YfiT-like"/>
</dbReference>
<dbReference type="InterPro" id="IPR003033">
    <property type="entry name" value="SCP2_sterol-bd_dom"/>
</dbReference>
<evidence type="ECO:0000313" key="4">
    <source>
        <dbReference type="Proteomes" id="UP000599074"/>
    </source>
</evidence>
<dbReference type="Pfam" id="PF02036">
    <property type="entry name" value="SCP2"/>
    <property type="match status" value="1"/>
</dbReference>
<gene>
    <name evidence="3" type="ORF">Pme01_30820</name>
</gene>
<dbReference type="InterPro" id="IPR036527">
    <property type="entry name" value="SCP2_sterol-bd_dom_sf"/>
</dbReference>
<dbReference type="RefSeq" id="WP_168115839.1">
    <property type="nucleotide sequence ID" value="NZ_BOON01000028.1"/>
</dbReference>
<evidence type="ECO:0000313" key="3">
    <source>
        <dbReference type="EMBL" id="GII23485.1"/>
    </source>
</evidence>
<dbReference type="Proteomes" id="UP000599074">
    <property type="component" value="Unassembled WGS sequence"/>
</dbReference>
<feature type="domain" description="SCP2" evidence="1">
    <location>
        <begin position="184"/>
        <end position="244"/>
    </location>
</feature>
<dbReference type="InterPro" id="IPR017517">
    <property type="entry name" value="Maleyloyr_isom"/>
</dbReference>
<reference evidence="3" key="1">
    <citation type="submission" date="2021-01" db="EMBL/GenBank/DDBJ databases">
        <title>Whole genome shotgun sequence of Planosporangium mesophilum NBRC 109066.</title>
        <authorList>
            <person name="Komaki H."/>
            <person name="Tamura T."/>
        </authorList>
    </citation>
    <scope>NUCLEOTIDE SEQUENCE</scope>
    <source>
        <strain evidence="3">NBRC 109066</strain>
    </source>
</reference>
<dbReference type="EMBL" id="BOON01000028">
    <property type="protein sequence ID" value="GII23485.1"/>
    <property type="molecule type" value="Genomic_DNA"/>
</dbReference>
<dbReference type="InterPro" id="IPR024344">
    <property type="entry name" value="MDMPI_metal-binding"/>
</dbReference>
<dbReference type="AlphaFoldDB" id="A0A8J3TAA3"/>
<evidence type="ECO:0000259" key="1">
    <source>
        <dbReference type="Pfam" id="PF02036"/>
    </source>
</evidence>
<name>A0A8J3TAA3_9ACTN</name>